<feature type="compositionally biased region" description="Basic and acidic residues" evidence="1">
    <location>
        <begin position="38"/>
        <end position="48"/>
    </location>
</feature>
<evidence type="ECO:0000313" key="2">
    <source>
        <dbReference type="EMBL" id="OMP03657.1"/>
    </source>
</evidence>
<evidence type="ECO:0000256" key="1">
    <source>
        <dbReference type="SAM" id="MobiDB-lite"/>
    </source>
</evidence>
<sequence length="48" mass="5615">MCRPPHRSTKLTKCVDRHVARQADEMCRPPRPSTKLTKCVDRHVTRQS</sequence>
<keyword evidence="3" id="KW-1185">Reference proteome</keyword>
<gene>
    <name evidence="2" type="ORF">CCACVL1_02321</name>
</gene>
<comment type="caution">
    <text evidence="2">The sequence shown here is derived from an EMBL/GenBank/DDBJ whole genome shotgun (WGS) entry which is preliminary data.</text>
</comment>
<name>A0A1R3K979_COCAP</name>
<reference evidence="2 3" key="1">
    <citation type="submission" date="2013-09" db="EMBL/GenBank/DDBJ databases">
        <title>Corchorus capsularis genome sequencing.</title>
        <authorList>
            <person name="Alam M."/>
            <person name="Haque M.S."/>
            <person name="Islam M.S."/>
            <person name="Emdad E.M."/>
            <person name="Islam M.M."/>
            <person name="Ahmed B."/>
            <person name="Halim A."/>
            <person name="Hossen Q.M.M."/>
            <person name="Hossain M.Z."/>
            <person name="Ahmed R."/>
            <person name="Khan M.M."/>
            <person name="Islam R."/>
            <person name="Rashid M.M."/>
            <person name="Khan S.A."/>
            <person name="Rahman M.S."/>
            <person name="Alam M."/>
        </authorList>
    </citation>
    <scope>NUCLEOTIDE SEQUENCE [LARGE SCALE GENOMIC DNA]</scope>
    <source>
        <strain evidence="3">cv. CVL-1</strain>
        <tissue evidence="2">Whole seedling</tissue>
    </source>
</reference>
<organism evidence="2 3">
    <name type="scientific">Corchorus capsularis</name>
    <name type="common">Jute</name>
    <dbReference type="NCBI Taxonomy" id="210143"/>
    <lineage>
        <taxon>Eukaryota</taxon>
        <taxon>Viridiplantae</taxon>
        <taxon>Streptophyta</taxon>
        <taxon>Embryophyta</taxon>
        <taxon>Tracheophyta</taxon>
        <taxon>Spermatophyta</taxon>
        <taxon>Magnoliopsida</taxon>
        <taxon>eudicotyledons</taxon>
        <taxon>Gunneridae</taxon>
        <taxon>Pentapetalae</taxon>
        <taxon>rosids</taxon>
        <taxon>malvids</taxon>
        <taxon>Malvales</taxon>
        <taxon>Malvaceae</taxon>
        <taxon>Grewioideae</taxon>
        <taxon>Apeibeae</taxon>
        <taxon>Corchorus</taxon>
    </lineage>
</organism>
<proteinExistence type="predicted"/>
<dbReference type="Proteomes" id="UP000188268">
    <property type="component" value="Unassembled WGS sequence"/>
</dbReference>
<dbReference type="AlphaFoldDB" id="A0A1R3K979"/>
<dbReference type="Gramene" id="OMP03657">
    <property type="protein sequence ID" value="OMP03657"/>
    <property type="gene ID" value="CCACVL1_02321"/>
</dbReference>
<accession>A0A1R3K979</accession>
<dbReference type="EMBL" id="AWWV01005996">
    <property type="protein sequence ID" value="OMP03657.1"/>
    <property type="molecule type" value="Genomic_DNA"/>
</dbReference>
<feature type="region of interest" description="Disordered" evidence="1">
    <location>
        <begin position="27"/>
        <end position="48"/>
    </location>
</feature>
<protein>
    <submittedName>
        <fullName evidence="2">Uncharacterized protein</fullName>
    </submittedName>
</protein>
<evidence type="ECO:0000313" key="3">
    <source>
        <dbReference type="Proteomes" id="UP000188268"/>
    </source>
</evidence>